<keyword evidence="3" id="KW-1185">Reference proteome</keyword>
<comment type="caution">
    <text evidence="2">The sequence shown here is derived from an EMBL/GenBank/DDBJ whole genome shotgun (WGS) entry which is preliminary data.</text>
</comment>
<sequence length="198" mass="23828">MIMEKTPLQKFSKSLVWLKFLPWIQRDLKNLETNKKAFKIMYLNQSYILHVVALWQVFIEDEVKYAHKKVIENQSPGPFNVILQSQLERSIKRFMTPKKDDIDKLFSEVIGFDKISEKWEWDNMPRHQALRILDLIIQIRHQIAHKGRAKIELSFEKNFDYMKHIFNLAYITEYEIKKFLANLSGENFNEPRHIPHLN</sequence>
<gene>
    <name evidence="2" type="ORF">ETSY2_23320</name>
</gene>
<organism evidence="2 3">
    <name type="scientific">Candidatus Entotheonella gemina</name>
    <dbReference type="NCBI Taxonomy" id="1429439"/>
    <lineage>
        <taxon>Bacteria</taxon>
        <taxon>Pseudomonadati</taxon>
        <taxon>Nitrospinota/Tectimicrobiota group</taxon>
        <taxon>Candidatus Tectimicrobiota</taxon>
        <taxon>Candidatus Entotheonellia</taxon>
        <taxon>Candidatus Entotheonellales</taxon>
        <taxon>Candidatus Entotheonellaceae</taxon>
        <taxon>Candidatus Entotheonella</taxon>
    </lineage>
</organism>
<dbReference type="EMBL" id="AZHX01000965">
    <property type="protein sequence ID" value="ETX05374.1"/>
    <property type="molecule type" value="Genomic_DNA"/>
</dbReference>
<accession>W4M4X0</accession>
<dbReference type="Pfam" id="PF18735">
    <property type="entry name" value="HEPN_RiboL-PSP"/>
    <property type="match status" value="1"/>
</dbReference>
<dbReference type="Proteomes" id="UP000019140">
    <property type="component" value="Unassembled WGS sequence"/>
</dbReference>
<protein>
    <recommendedName>
        <fullName evidence="1">RiboL-PSP-HEPN domain-containing protein</fullName>
    </recommendedName>
</protein>
<evidence type="ECO:0000313" key="3">
    <source>
        <dbReference type="Proteomes" id="UP000019140"/>
    </source>
</evidence>
<feature type="domain" description="RiboL-PSP-HEPN" evidence="1">
    <location>
        <begin position="23"/>
        <end position="177"/>
    </location>
</feature>
<name>W4M4X0_9BACT</name>
<dbReference type="AlphaFoldDB" id="W4M4X0"/>
<reference evidence="2 3" key="1">
    <citation type="journal article" date="2014" name="Nature">
        <title>An environmental bacterial taxon with a large and distinct metabolic repertoire.</title>
        <authorList>
            <person name="Wilson M.C."/>
            <person name="Mori T."/>
            <person name="Ruckert C."/>
            <person name="Uria A.R."/>
            <person name="Helf M.J."/>
            <person name="Takada K."/>
            <person name="Gernert C."/>
            <person name="Steffens U.A."/>
            <person name="Heycke N."/>
            <person name="Schmitt S."/>
            <person name="Rinke C."/>
            <person name="Helfrich E.J."/>
            <person name="Brachmann A.O."/>
            <person name="Gurgui C."/>
            <person name="Wakimoto T."/>
            <person name="Kracht M."/>
            <person name="Crusemann M."/>
            <person name="Hentschel U."/>
            <person name="Abe I."/>
            <person name="Matsunaga S."/>
            <person name="Kalinowski J."/>
            <person name="Takeyama H."/>
            <person name="Piel J."/>
        </authorList>
    </citation>
    <scope>NUCLEOTIDE SEQUENCE [LARGE SCALE GENOMIC DNA]</scope>
    <source>
        <strain evidence="3">TSY2</strain>
    </source>
</reference>
<dbReference type="InterPro" id="IPR041519">
    <property type="entry name" value="HEPN_RiboL-PSP"/>
</dbReference>
<evidence type="ECO:0000259" key="1">
    <source>
        <dbReference type="Pfam" id="PF18735"/>
    </source>
</evidence>
<evidence type="ECO:0000313" key="2">
    <source>
        <dbReference type="EMBL" id="ETX05374.1"/>
    </source>
</evidence>
<proteinExistence type="predicted"/>
<dbReference type="HOGENOM" id="CLU_1407136_0_0_7"/>